<comment type="caution">
    <text evidence="3">The sequence shown here is derived from an EMBL/GenBank/DDBJ whole genome shotgun (WGS) entry which is preliminary data.</text>
</comment>
<dbReference type="RefSeq" id="WP_147985455.1">
    <property type="nucleotide sequence ID" value="NZ_RDBM01000037.1"/>
</dbReference>
<dbReference type="EMBL" id="RDBM01000037">
    <property type="protein sequence ID" value="TXS24958.1"/>
    <property type="molecule type" value="Genomic_DNA"/>
</dbReference>
<dbReference type="Pfam" id="PF12146">
    <property type="entry name" value="Hydrolase_4"/>
    <property type="match status" value="1"/>
</dbReference>
<sequence>MRPATAAAVAATSILGVGAAAVAAGRYASDAALGAPSPRPFPADRRLTVHATAAGQITLTRSFSALRPGTYGLAGRGVHAVVGPVIEQVPGHSVISPDTVVRRLERVTLGSLKPGTRVRLTPELHRGDPLAALGLAYKEVEVPGELGALPAWFVPAARDTWVITVHGLGTTRDHPMNVMGFLNAQQFPVLDLAYRGDPDAPRSPDGLSHLGESEWRDLDAAIRYAVRYGAENVILYGWSSGASMALHAAVNSALRDRISGLVLDSPVLDWRTTLRALASARGVPSALLPLAVRAAQGQTGLHGAPLLDTSVPTALHVPTLVVHGPDDTLAPWQPSQELAARRPDLVTLHPVAEAPHAAMWNADPAGYEETLRRFLTPLM</sequence>
<dbReference type="InterPro" id="IPR022742">
    <property type="entry name" value="Hydrolase_4"/>
</dbReference>
<dbReference type="PANTHER" id="PTHR12277">
    <property type="entry name" value="ALPHA/BETA HYDROLASE DOMAIN-CONTAINING PROTEIN"/>
    <property type="match status" value="1"/>
</dbReference>
<feature type="signal peptide" evidence="1">
    <location>
        <begin position="1"/>
        <end position="19"/>
    </location>
</feature>
<dbReference type="SUPFAM" id="SSF53474">
    <property type="entry name" value="alpha/beta-Hydrolases"/>
    <property type="match status" value="1"/>
</dbReference>
<protein>
    <submittedName>
        <fullName evidence="3">Alpha/beta fold hydrolase</fullName>
    </submittedName>
</protein>
<feature type="domain" description="Serine aminopeptidase S33" evidence="2">
    <location>
        <begin position="160"/>
        <end position="280"/>
    </location>
</feature>
<dbReference type="PANTHER" id="PTHR12277:SF79">
    <property type="entry name" value="XAA-PRO DIPEPTIDYL-PEPTIDASE-RELATED"/>
    <property type="match status" value="1"/>
</dbReference>
<feature type="chain" id="PRO_5038559362" evidence="1">
    <location>
        <begin position="20"/>
        <end position="379"/>
    </location>
</feature>
<evidence type="ECO:0000259" key="2">
    <source>
        <dbReference type="Pfam" id="PF12146"/>
    </source>
</evidence>
<organism evidence="3">
    <name type="scientific">Streptomyces sp. gb1(2016)</name>
    <dbReference type="NCBI Taxonomy" id="1828321"/>
    <lineage>
        <taxon>Bacteria</taxon>
        <taxon>Bacillati</taxon>
        <taxon>Actinomycetota</taxon>
        <taxon>Actinomycetes</taxon>
        <taxon>Kitasatosporales</taxon>
        <taxon>Streptomycetaceae</taxon>
        <taxon>Streptomyces</taxon>
    </lineage>
</organism>
<evidence type="ECO:0000256" key="1">
    <source>
        <dbReference type="SAM" id="SignalP"/>
    </source>
</evidence>
<keyword evidence="1" id="KW-0732">Signal</keyword>
<dbReference type="InterPro" id="IPR029058">
    <property type="entry name" value="AB_hydrolase_fold"/>
</dbReference>
<name>A0A652KPN8_9ACTN</name>
<dbReference type="AlphaFoldDB" id="A0A652KPN8"/>
<proteinExistence type="predicted"/>
<dbReference type="Gene3D" id="3.40.50.1820">
    <property type="entry name" value="alpha/beta hydrolase"/>
    <property type="match status" value="1"/>
</dbReference>
<dbReference type="GO" id="GO:0016787">
    <property type="term" value="F:hydrolase activity"/>
    <property type="evidence" value="ECO:0007669"/>
    <property type="project" value="UniProtKB-KW"/>
</dbReference>
<keyword evidence="3" id="KW-0378">Hydrolase</keyword>
<accession>A0A652KPN8</accession>
<evidence type="ECO:0000313" key="3">
    <source>
        <dbReference type="EMBL" id="TXS24958.1"/>
    </source>
</evidence>
<reference evidence="3" key="1">
    <citation type="submission" date="2018-10" db="EMBL/GenBank/DDBJ databases">
        <authorList>
            <person name="Hariharan J."/>
            <person name="Choudoir M.J."/>
            <person name="Diebold P."/>
            <person name="Panke-Buisse K."/>
            <person name="Campbell A.N."/>
            <person name="Buckley D.H."/>
        </authorList>
    </citation>
    <scope>NUCLEOTIDE SEQUENCE</scope>
    <source>
        <strain evidence="3">Gb1</strain>
    </source>
</reference>
<gene>
    <name evidence="3" type="ORF">EAO74_31900</name>
</gene>